<evidence type="ECO:0000313" key="15">
    <source>
        <dbReference type="EMBL" id="WOX04706.1"/>
    </source>
</evidence>
<dbReference type="GO" id="GO:0005829">
    <property type="term" value="C:cytosol"/>
    <property type="evidence" value="ECO:0007669"/>
    <property type="project" value="TreeGrafter"/>
</dbReference>
<dbReference type="RefSeq" id="WP_318953182.1">
    <property type="nucleotide sequence ID" value="NZ_CP137555.1"/>
</dbReference>
<evidence type="ECO:0000256" key="6">
    <source>
        <dbReference type="ARBA" id="ARBA00011940"/>
    </source>
</evidence>
<evidence type="ECO:0000256" key="8">
    <source>
        <dbReference type="ARBA" id="ARBA00022432"/>
    </source>
</evidence>
<dbReference type="AlphaFoldDB" id="A0AAU0MXG1"/>
<evidence type="ECO:0000256" key="2">
    <source>
        <dbReference type="ARBA" id="ARBA00004742"/>
    </source>
</evidence>
<comment type="function">
    <text evidence="12 13">Involved in the gluconeogenesis. Catalyzes stereospecifically the conversion of dihydroxyacetone phosphate (DHAP) to D-glyceraldehyde-3-phosphate (G3P).</text>
</comment>
<feature type="binding site" evidence="13">
    <location>
        <begin position="9"/>
        <end position="11"/>
    </location>
    <ligand>
        <name>substrate</name>
    </ligand>
</feature>
<dbReference type="NCBIfam" id="TIGR00419">
    <property type="entry name" value="tim"/>
    <property type="match status" value="1"/>
</dbReference>
<dbReference type="HAMAP" id="MF_00147_B">
    <property type="entry name" value="TIM_B"/>
    <property type="match status" value="1"/>
</dbReference>
<dbReference type="GO" id="GO:0004807">
    <property type="term" value="F:triose-phosphate isomerase activity"/>
    <property type="evidence" value="ECO:0007669"/>
    <property type="project" value="UniProtKB-UniRule"/>
</dbReference>
<evidence type="ECO:0000256" key="7">
    <source>
        <dbReference type="ARBA" id="ARBA00019397"/>
    </source>
</evidence>
<evidence type="ECO:0000256" key="11">
    <source>
        <dbReference type="ARBA" id="ARBA00023235"/>
    </source>
</evidence>
<comment type="pathway">
    <text evidence="13 14">Carbohydrate degradation; glycolysis; D-glyceraldehyde 3-phosphate from glycerone phosphate: step 1/1.</text>
</comment>
<evidence type="ECO:0000256" key="9">
    <source>
        <dbReference type="ARBA" id="ARBA00022490"/>
    </source>
</evidence>
<evidence type="ECO:0000256" key="3">
    <source>
        <dbReference type="ARBA" id="ARBA00004939"/>
    </source>
</evidence>
<dbReference type="InterPro" id="IPR035990">
    <property type="entry name" value="TIM_sf"/>
</dbReference>
<name>A0AAU0MXG1_9GAMM</name>
<accession>A0AAU0MXG1</accession>
<protein>
    <recommendedName>
        <fullName evidence="7 13">Triosephosphate isomerase</fullName>
        <shortName evidence="13">TIM</shortName>
        <shortName evidence="13">TPI</shortName>
        <ecNumber evidence="6 13">5.3.1.1</ecNumber>
    </recommendedName>
    <alternativeName>
        <fullName evidence="13">Triose-phosphate isomerase</fullName>
    </alternativeName>
</protein>
<sequence>MRKTLVAANWKMHGTKAFAEQLLAELNSGLESDDCSAEVVICPPFPYLGVVGAAAENAEQVALGAQNLSEQPSGAFTGEVSAEMLLDCGARYVIVGHSERRSLYGESSELVAAKFAAAKGAGLTPILCVGESLQEREAGNTLKVIAEQIQAVVDLDLGNTWQNAVIAYEPVWAIGTGKTATPEQAQEVHQFIRQQLGEAGPATQILYGGSVKAANAAELFAREDIDGALVGGASLQADEFIKICRAAD</sequence>
<dbReference type="Gene3D" id="3.20.20.70">
    <property type="entry name" value="Aldolase class I"/>
    <property type="match status" value="1"/>
</dbReference>
<dbReference type="KEGG" id="mpaf:R5R33_13280"/>
<dbReference type="Pfam" id="PF00121">
    <property type="entry name" value="TIM"/>
    <property type="match status" value="1"/>
</dbReference>
<feature type="binding site" evidence="13">
    <location>
        <position position="175"/>
    </location>
    <ligand>
        <name>substrate</name>
    </ligand>
</feature>
<dbReference type="CDD" id="cd00311">
    <property type="entry name" value="TIM"/>
    <property type="match status" value="1"/>
</dbReference>
<dbReference type="EMBL" id="CP137555">
    <property type="protein sequence ID" value="WOX04706.1"/>
    <property type="molecule type" value="Genomic_DNA"/>
</dbReference>
<organism evidence="15 16">
    <name type="scientific">Microbulbifer pacificus</name>
    <dbReference type="NCBI Taxonomy" id="407164"/>
    <lineage>
        <taxon>Bacteria</taxon>
        <taxon>Pseudomonadati</taxon>
        <taxon>Pseudomonadota</taxon>
        <taxon>Gammaproteobacteria</taxon>
        <taxon>Cellvibrionales</taxon>
        <taxon>Microbulbiferaceae</taxon>
        <taxon>Microbulbifer</taxon>
    </lineage>
</organism>
<dbReference type="GO" id="GO:0006094">
    <property type="term" value="P:gluconeogenesis"/>
    <property type="evidence" value="ECO:0007669"/>
    <property type="project" value="UniProtKB-UniRule"/>
</dbReference>
<proteinExistence type="inferred from homology"/>
<keyword evidence="9 13" id="KW-0963">Cytoplasm</keyword>
<dbReference type="InterPro" id="IPR022896">
    <property type="entry name" value="TrioseP_Isoase_bac/euk"/>
</dbReference>
<evidence type="ECO:0000256" key="13">
    <source>
        <dbReference type="HAMAP-Rule" id="MF_00147"/>
    </source>
</evidence>
<dbReference type="GO" id="GO:0046166">
    <property type="term" value="P:glyceraldehyde-3-phosphate biosynthetic process"/>
    <property type="evidence" value="ECO:0007669"/>
    <property type="project" value="TreeGrafter"/>
</dbReference>
<dbReference type="PROSITE" id="PS51440">
    <property type="entry name" value="TIM_2"/>
    <property type="match status" value="1"/>
</dbReference>
<dbReference type="GO" id="GO:0019563">
    <property type="term" value="P:glycerol catabolic process"/>
    <property type="evidence" value="ECO:0007669"/>
    <property type="project" value="TreeGrafter"/>
</dbReference>
<comment type="pathway">
    <text evidence="2 13 14">Carbohydrate biosynthesis; gluconeogenesis.</text>
</comment>
<evidence type="ECO:0000256" key="10">
    <source>
        <dbReference type="ARBA" id="ARBA00023152"/>
    </source>
</evidence>
<keyword evidence="10 13" id="KW-0324">Glycolysis</keyword>
<feature type="active site" description="Electrophile" evidence="13">
    <location>
        <position position="97"/>
    </location>
</feature>
<dbReference type="PROSITE" id="PS00171">
    <property type="entry name" value="TIM_1"/>
    <property type="match status" value="1"/>
</dbReference>
<comment type="subunit">
    <text evidence="5 13 14">Homodimer.</text>
</comment>
<comment type="subcellular location">
    <subcellularLocation>
        <location evidence="13 14">Cytoplasm</location>
    </subcellularLocation>
</comment>
<comment type="catalytic activity">
    <reaction evidence="1 13 14">
        <text>D-glyceraldehyde 3-phosphate = dihydroxyacetone phosphate</text>
        <dbReference type="Rhea" id="RHEA:18585"/>
        <dbReference type="ChEBI" id="CHEBI:57642"/>
        <dbReference type="ChEBI" id="CHEBI:59776"/>
        <dbReference type="EC" id="5.3.1.1"/>
    </reaction>
</comment>
<evidence type="ECO:0000256" key="4">
    <source>
        <dbReference type="ARBA" id="ARBA00007422"/>
    </source>
</evidence>
<keyword evidence="11 13" id="KW-0413">Isomerase</keyword>
<dbReference type="InterPro" id="IPR013785">
    <property type="entry name" value="Aldolase_TIM"/>
</dbReference>
<feature type="active site" description="Proton acceptor" evidence="13">
    <location>
        <position position="169"/>
    </location>
</feature>
<comment type="similarity">
    <text evidence="4 13 14">Belongs to the triosephosphate isomerase family.</text>
</comment>
<dbReference type="SUPFAM" id="SSF51351">
    <property type="entry name" value="Triosephosphate isomerase (TIM)"/>
    <property type="match status" value="1"/>
</dbReference>
<reference evidence="15 16" key="1">
    <citation type="submission" date="2023-10" db="EMBL/GenBank/DDBJ databases">
        <title>Description of Microbulbifer bruguierae sp. nov., isolated from the sediments of mangrove plant Bruguiera sexangula and comparative genomic analyses of the genus Microbulbifer.</title>
        <authorList>
            <person name="Long M."/>
        </authorList>
    </citation>
    <scope>NUCLEOTIDE SEQUENCE [LARGE SCALE GENOMIC DNA]</scope>
    <source>
        <strain evidence="15 16">SPO729</strain>
    </source>
</reference>
<evidence type="ECO:0000256" key="12">
    <source>
        <dbReference type="ARBA" id="ARBA00055680"/>
    </source>
</evidence>
<feature type="binding site" evidence="13">
    <location>
        <begin position="231"/>
        <end position="232"/>
    </location>
    <ligand>
        <name>substrate</name>
    </ligand>
</feature>
<gene>
    <name evidence="13 15" type="primary">tpiA</name>
    <name evidence="15" type="ORF">R5R33_13280</name>
</gene>
<feature type="binding site" evidence="13">
    <location>
        <position position="210"/>
    </location>
    <ligand>
        <name>substrate</name>
    </ligand>
</feature>
<dbReference type="Proteomes" id="UP001302477">
    <property type="component" value="Chromosome"/>
</dbReference>
<comment type="pathway">
    <text evidence="3">Carbohydrate metabolism; erythritol degradation.</text>
</comment>
<dbReference type="GO" id="GO:0006096">
    <property type="term" value="P:glycolytic process"/>
    <property type="evidence" value="ECO:0007669"/>
    <property type="project" value="UniProtKB-UniRule"/>
</dbReference>
<evidence type="ECO:0000256" key="1">
    <source>
        <dbReference type="ARBA" id="ARBA00000474"/>
    </source>
</evidence>
<evidence type="ECO:0000256" key="5">
    <source>
        <dbReference type="ARBA" id="ARBA00011738"/>
    </source>
</evidence>
<dbReference type="InterPro" id="IPR000652">
    <property type="entry name" value="Triosephosphate_isomerase"/>
</dbReference>
<dbReference type="FunFam" id="3.20.20.70:FF:000020">
    <property type="entry name" value="Triosephosphate isomerase"/>
    <property type="match status" value="1"/>
</dbReference>
<dbReference type="InterPro" id="IPR020861">
    <property type="entry name" value="Triosephosphate_isomerase_AS"/>
</dbReference>
<keyword evidence="16" id="KW-1185">Reference proteome</keyword>
<dbReference type="EC" id="5.3.1.1" evidence="6 13"/>
<dbReference type="PANTHER" id="PTHR21139:SF42">
    <property type="entry name" value="TRIOSEPHOSPHATE ISOMERASE"/>
    <property type="match status" value="1"/>
</dbReference>
<dbReference type="PANTHER" id="PTHR21139">
    <property type="entry name" value="TRIOSEPHOSPHATE ISOMERASE"/>
    <property type="match status" value="1"/>
</dbReference>
<keyword evidence="8 13" id="KW-0312">Gluconeogenesis</keyword>
<evidence type="ECO:0000313" key="16">
    <source>
        <dbReference type="Proteomes" id="UP001302477"/>
    </source>
</evidence>
<evidence type="ECO:0000256" key="14">
    <source>
        <dbReference type="RuleBase" id="RU363013"/>
    </source>
</evidence>